<dbReference type="InterPro" id="IPR036913">
    <property type="entry name" value="YegP-like_sf"/>
</dbReference>
<dbReference type="Gene3D" id="3.30.160.160">
    <property type="entry name" value="YegP-like"/>
    <property type="match status" value="1"/>
</dbReference>
<name>A0A5R9QLR2_9PSED</name>
<keyword evidence="4" id="KW-1185">Reference proteome</keyword>
<dbReference type="SUPFAM" id="SSF160113">
    <property type="entry name" value="YegP-like"/>
    <property type="match status" value="1"/>
</dbReference>
<feature type="domain" description="DUF1508" evidence="2">
    <location>
        <begin position="12"/>
        <end position="58"/>
    </location>
</feature>
<comment type="similarity">
    <text evidence="1">Belongs to the UPF0339 family. Duplicated subfamily.</text>
</comment>
<dbReference type="Proteomes" id="UP000306635">
    <property type="component" value="Unassembled WGS sequence"/>
</dbReference>
<gene>
    <name evidence="3" type="ORF">FAS41_27845</name>
</gene>
<proteinExistence type="inferred from homology"/>
<dbReference type="AlphaFoldDB" id="A0A5R9QLR2"/>
<accession>A0A5R9QLR2</accession>
<evidence type="ECO:0000256" key="1">
    <source>
        <dbReference type="ARBA" id="ARBA00007576"/>
    </source>
</evidence>
<dbReference type="Pfam" id="PF07411">
    <property type="entry name" value="DUF1508"/>
    <property type="match status" value="1"/>
</dbReference>
<evidence type="ECO:0000313" key="3">
    <source>
        <dbReference type="EMBL" id="TLX70481.1"/>
    </source>
</evidence>
<sequence>MAEVAYFFIYKDAAKEWRWRFTAKNSKIIAVSSEGYHNLSDCEHSISLLKEQGPTGPVIGDDDYDRLRK</sequence>
<comment type="caution">
    <text evidence="3">The sequence shown here is derived from an EMBL/GenBank/DDBJ whole genome shotgun (WGS) entry which is preliminary data.</text>
</comment>
<evidence type="ECO:0000313" key="4">
    <source>
        <dbReference type="Proteomes" id="UP000306635"/>
    </source>
</evidence>
<protein>
    <submittedName>
        <fullName evidence="3">DUF1508 domain-containing protein</fullName>
    </submittedName>
</protein>
<dbReference type="InterPro" id="IPR010879">
    <property type="entry name" value="DUF1508"/>
</dbReference>
<reference evidence="3 4" key="1">
    <citation type="submission" date="2019-04" db="EMBL/GenBank/DDBJ databases">
        <authorList>
            <person name="Li M."/>
        </authorList>
    </citation>
    <scope>NUCLEOTIDE SEQUENCE [LARGE SCALE GENOMIC DNA]</scope>
    <source>
        <strain evidence="3 4">LAM1902</strain>
    </source>
</reference>
<organism evidence="3 4">
    <name type="scientific">Pseudomonas nicosulfuronedens</name>
    <dbReference type="NCBI Taxonomy" id="2571105"/>
    <lineage>
        <taxon>Bacteria</taxon>
        <taxon>Pseudomonadati</taxon>
        <taxon>Pseudomonadota</taxon>
        <taxon>Gammaproteobacteria</taxon>
        <taxon>Pseudomonadales</taxon>
        <taxon>Pseudomonadaceae</taxon>
        <taxon>Pseudomonas</taxon>
    </lineage>
</organism>
<dbReference type="EMBL" id="SWDV01000050">
    <property type="protein sequence ID" value="TLX70481.1"/>
    <property type="molecule type" value="Genomic_DNA"/>
</dbReference>
<evidence type="ECO:0000259" key="2">
    <source>
        <dbReference type="Pfam" id="PF07411"/>
    </source>
</evidence>
<dbReference type="OrthoDB" id="9802792at2"/>